<dbReference type="AlphaFoldDB" id="A0A514LGZ5"/>
<dbReference type="PANTHER" id="PTHR42930:SF3">
    <property type="entry name" value="PHOSPHATE-SPECIFIC TRANSPORT SYSTEM ACCESSORY PROTEIN PHOU"/>
    <property type="match status" value="1"/>
</dbReference>
<keyword evidence="3" id="KW-1185">Reference proteome</keyword>
<dbReference type="Pfam" id="PF01895">
    <property type="entry name" value="PhoU"/>
    <property type="match status" value="2"/>
</dbReference>
<dbReference type="GO" id="GO:0030643">
    <property type="term" value="P:intracellular phosphate ion homeostasis"/>
    <property type="evidence" value="ECO:0007669"/>
    <property type="project" value="InterPro"/>
</dbReference>
<gene>
    <name evidence="2" type="primary">phoU</name>
    <name evidence="2" type="ORF">EPH95_07950</name>
</gene>
<organism evidence="2 3">
    <name type="scientific">Salicibibacter halophilus</name>
    <dbReference type="NCBI Taxonomy" id="2502791"/>
    <lineage>
        <taxon>Bacteria</taxon>
        <taxon>Bacillati</taxon>
        <taxon>Bacillota</taxon>
        <taxon>Bacilli</taxon>
        <taxon>Bacillales</taxon>
        <taxon>Bacillaceae</taxon>
        <taxon>Salicibibacter</taxon>
    </lineage>
</organism>
<dbReference type="OrthoDB" id="9814256at2"/>
<dbReference type="GO" id="GO:0045936">
    <property type="term" value="P:negative regulation of phosphate metabolic process"/>
    <property type="evidence" value="ECO:0007669"/>
    <property type="project" value="InterPro"/>
</dbReference>
<feature type="domain" description="PhoU" evidence="1">
    <location>
        <begin position="126"/>
        <end position="209"/>
    </location>
</feature>
<evidence type="ECO:0000313" key="2">
    <source>
        <dbReference type="EMBL" id="QDI91123.1"/>
    </source>
</evidence>
<reference evidence="3" key="1">
    <citation type="submission" date="2019-01" db="EMBL/GenBank/DDBJ databases">
        <title>Genomic analysis of Salicibibacter sp. NKC3-5.</title>
        <authorList>
            <person name="Oh Y.J."/>
        </authorList>
    </citation>
    <scope>NUCLEOTIDE SEQUENCE [LARGE SCALE GENOMIC DNA]</scope>
    <source>
        <strain evidence="3">NKC3-5</strain>
    </source>
</reference>
<dbReference type="Gene3D" id="1.20.58.220">
    <property type="entry name" value="Phosphate transport system protein phou homolog 2, domain 2"/>
    <property type="match status" value="1"/>
</dbReference>
<sequence>MYKMTNFSNEVQTIERDLLSMGDEVLHQMEQLNDVFFAPNKDANGLIQQDEMVDKYDRQIHTSILHLISLQQPLPEELKTLTTMMRMARELERIGDQIVNVAELKIELDVNDLRPYVSDSFVGGYKEMLDLSTDMLTQTLEGMKDKSHQSVKKVEHQDEDVDALFFSLQQQIIYDMKETPEQIEKLAPLFLAIRYVERMADHVVNINRRLSENHELDRS</sequence>
<dbReference type="KEGG" id="sale:EPH95_07950"/>
<accession>A0A514LGZ5</accession>
<name>A0A514LGZ5_9BACI</name>
<protein>
    <submittedName>
        <fullName evidence="2">Phosphate signaling complex protein PhoU</fullName>
    </submittedName>
</protein>
<evidence type="ECO:0000313" key="3">
    <source>
        <dbReference type="Proteomes" id="UP000319756"/>
    </source>
</evidence>
<dbReference type="EMBL" id="CP035485">
    <property type="protein sequence ID" value="QDI91123.1"/>
    <property type="molecule type" value="Genomic_DNA"/>
</dbReference>
<dbReference type="InterPro" id="IPR038078">
    <property type="entry name" value="PhoU-like_sf"/>
</dbReference>
<dbReference type="InterPro" id="IPR026022">
    <property type="entry name" value="PhoU_dom"/>
</dbReference>
<dbReference type="SUPFAM" id="SSF109755">
    <property type="entry name" value="PhoU-like"/>
    <property type="match status" value="1"/>
</dbReference>
<evidence type="ECO:0000259" key="1">
    <source>
        <dbReference type="Pfam" id="PF01895"/>
    </source>
</evidence>
<dbReference type="PANTHER" id="PTHR42930">
    <property type="entry name" value="PHOSPHATE-SPECIFIC TRANSPORT SYSTEM ACCESSORY PROTEIN PHOU"/>
    <property type="match status" value="1"/>
</dbReference>
<dbReference type="Proteomes" id="UP000319756">
    <property type="component" value="Chromosome"/>
</dbReference>
<dbReference type="InterPro" id="IPR028366">
    <property type="entry name" value="PhoU"/>
</dbReference>
<proteinExistence type="predicted"/>
<dbReference type="NCBIfam" id="TIGR02135">
    <property type="entry name" value="phoU_full"/>
    <property type="match status" value="1"/>
</dbReference>
<feature type="domain" description="PhoU" evidence="1">
    <location>
        <begin position="19"/>
        <end position="103"/>
    </location>
</feature>